<reference evidence="9" key="1">
    <citation type="journal article" date="2019" name="Int. J. Syst. Evol. Microbiol.">
        <title>The Global Catalogue of Microorganisms (GCM) 10K type strain sequencing project: providing services to taxonomists for standard genome sequencing and annotation.</title>
        <authorList>
            <consortium name="The Broad Institute Genomics Platform"/>
            <consortium name="The Broad Institute Genome Sequencing Center for Infectious Disease"/>
            <person name="Wu L."/>
            <person name="Ma J."/>
        </authorList>
    </citation>
    <scope>NUCLEOTIDE SEQUENCE [LARGE SCALE GENOMIC DNA]</scope>
    <source>
        <strain evidence="9">CGMCC 1.19062</strain>
    </source>
</reference>
<comment type="subcellular location">
    <subcellularLocation>
        <location evidence="1">Cell membrane</location>
        <topology evidence="1">Multi-pass membrane protein</topology>
    </subcellularLocation>
</comment>
<comment type="caution">
    <text evidence="8">The sequence shown here is derived from an EMBL/GenBank/DDBJ whole genome shotgun (WGS) entry which is preliminary data.</text>
</comment>
<evidence type="ECO:0000256" key="6">
    <source>
        <dbReference type="SAM" id="Phobius"/>
    </source>
</evidence>
<dbReference type="InterPro" id="IPR011577">
    <property type="entry name" value="Cyt_b561_bac/Ni-Hgenase"/>
</dbReference>
<keyword evidence="9" id="KW-1185">Reference proteome</keyword>
<dbReference type="Proteomes" id="UP001597295">
    <property type="component" value="Unassembled WGS sequence"/>
</dbReference>
<name>A0ABW5DWS5_9PROT</name>
<dbReference type="SUPFAM" id="SSF81342">
    <property type="entry name" value="Transmembrane di-heme cytochromes"/>
    <property type="match status" value="1"/>
</dbReference>
<feature type="domain" description="Cytochrome b561 bacterial/Ni-hydrogenase" evidence="7">
    <location>
        <begin position="7"/>
        <end position="181"/>
    </location>
</feature>
<evidence type="ECO:0000259" key="7">
    <source>
        <dbReference type="Pfam" id="PF01292"/>
    </source>
</evidence>
<dbReference type="InterPro" id="IPR016174">
    <property type="entry name" value="Di-haem_cyt_TM"/>
</dbReference>
<proteinExistence type="predicted"/>
<feature type="transmembrane region" description="Helical" evidence="6">
    <location>
        <begin position="40"/>
        <end position="59"/>
    </location>
</feature>
<evidence type="ECO:0000256" key="2">
    <source>
        <dbReference type="ARBA" id="ARBA00022475"/>
    </source>
</evidence>
<dbReference type="InterPro" id="IPR051542">
    <property type="entry name" value="Hydrogenase_cytochrome"/>
</dbReference>
<sequence length="222" mass="24730">MKKTPLVWDLPTRLFHWALAILILMAWVTAEIQENLERHALVGQAILTLVLFRILWGFVGGRHARFTDFIKHPRAAFQHLNELRGPNPTHDAGHNAAGGWMVVALLGLIGLQATTGLFMSDGVLFDAPLYDRVGEATAKLMGRIHRLNFTVIEIAVLAHILAVFTYLIWKRQNLIGAMVTGRKKGIDEATLTPLEDRAPALWRALICLAVAFGVVRSIFVWG</sequence>
<evidence type="ECO:0000313" key="8">
    <source>
        <dbReference type="EMBL" id="MFD2265588.1"/>
    </source>
</evidence>
<feature type="transmembrane region" description="Helical" evidence="6">
    <location>
        <begin position="200"/>
        <end position="221"/>
    </location>
</feature>
<evidence type="ECO:0000256" key="5">
    <source>
        <dbReference type="ARBA" id="ARBA00023136"/>
    </source>
</evidence>
<evidence type="ECO:0000256" key="4">
    <source>
        <dbReference type="ARBA" id="ARBA00022989"/>
    </source>
</evidence>
<dbReference type="Gene3D" id="1.20.950.20">
    <property type="entry name" value="Transmembrane di-heme cytochromes, Chain C"/>
    <property type="match status" value="1"/>
</dbReference>
<accession>A0ABW5DWS5</accession>
<keyword evidence="4 6" id="KW-1133">Transmembrane helix</keyword>
<dbReference type="PANTHER" id="PTHR30485">
    <property type="entry name" value="NI/FE-HYDROGENASE 1 B-TYPE CYTOCHROME SUBUNIT"/>
    <property type="match status" value="1"/>
</dbReference>
<dbReference type="PANTHER" id="PTHR30485:SF2">
    <property type="entry name" value="BLL0597 PROTEIN"/>
    <property type="match status" value="1"/>
</dbReference>
<evidence type="ECO:0000256" key="1">
    <source>
        <dbReference type="ARBA" id="ARBA00004651"/>
    </source>
</evidence>
<gene>
    <name evidence="8" type="ORF">ACFSM5_21980</name>
</gene>
<feature type="transmembrane region" description="Helical" evidence="6">
    <location>
        <begin position="147"/>
        <end position="169"/>
    </location>
</feature>
<evidence type="ECO:0000256" key="3">
    <source>
        <dbReference type="ARBA" id="ARBA00022692"/>
    </source>
</evidence>
<keyword evidence="2" id="KW-1003">Cell membrane</keyword>
<keyword evidence="3 6" id="KW-0812">Transmembrane</keyword>
<evidence type="ECO:0000313" key="9">
    <source>
        <dbReference type="Proteomes" id="UP001597295"/>
    </source>
</evidence>
<dbReference type="RefSeq" id="WP_379879081.1">
    <property type="nucleotide sequence ID" value="NZ_JBHUIP010000016.1"/>
</dbReference>
<protein>
    <submittedName>
        <fullName evidence="8">Cytochrome b/b6 domain-containing protein</fullName>
    </submittedName>
</protein>
<dbReference type="EMBL" id="JBHUIP010000016">
    <property type="protein sequence ID" value="MFD2265588.1"/>
    <property type="molecule type" value="Genomic_DNA"/>
</dbReference>
<organism evidence="8 9">
    <name type="scientific">Lacibacterium aquatile</name>
    <dbReference type="NCBI Taxonomy" id="1168082"/>
    <lineage>
        <taxon>Bacteria</taxon>
        <taxon>Pseudomonadati</taxon>
        <taxon>Pseudomonadota</taxon>
        <taxon>Alphaproteobacteria</taxon>
        <taxon>Rhodospirillales</taxon>
        <taxon>Rhodospirillaceae</taxon>
    </lineage>
</organism>
<dbReference type="Pfam" id="PF01292">
    <property type="entry name" value="Ni_hydr_CYTB"/>
    <property type="match status" value="1"/>
</dbReference>
<keyword evidence="5 6" id="KW-0472">Membrane</keyword>